<evidence type="ECO:0008006" key="4">
    <source>
        <dbReference type="Google" id="ProtNLM"/>
    </source>
</evidence>
<comment type="caution">
    <text evidence="2">The sequence shown here is derived from an EMBL/GenBank/DDBJ whole genome shotgun (WGS) entry which is preliminary data.</text>
</comment>
<dbReference type="Proteomes" id="UP000799772">
    <property type="component" value="Unassembled WGS sequence"/>
</dbReference>
<evidence type="ECO:0000256" key="1">
    <source>
        <dbReference type="SAM" id="MobiDB-lite"/>
    </source>
</evidence>
<feature type="region of interest" description="Disordered" evidence="1">
    <location>
        <begin position="58"/>
        <end position="139"/>
    </location>
</feature>
<feature type="compositionally biased region" description="Basic and acidic residues" evidence="1">
    <location>
        <begin position="10"/>
        <end position="21"/>
    </location>
</feature>
<feature type="region of interest" description="Disordered" evidence="1">
    <location>
        <begin position="1"/>
        <end position="21"/>
    </location>
</feature>
<dbReference type="InterPro" id="IPR035979">
    <property type="entry name" value="RBD_domain_sf"/>
</dbReference>
<organism evidence="2 3">
    <name type="scientific">Rhizodiscina lignyota</name>
    <dbReference type="NCBI Taxonomy" id="1504668"/>
    <lineage>
        <taxon>Eukaryota</taxon>
        <taxon>Fungi</taxon>
        <taxon>Dikarya</taxon>
        <taxon>Ascomycota</taxon>
        <taxon>Pezizomycotina</taxon>
        <taxon>Dothideomycetes</taxon>
        <taxon>Pleosporomycetidae</taxon>
        <taxon>Aulographales</taxon>
        <taxon>Rhizodiscinaceae</taxon>
        <taxon>Rhizodiscina</taxon>
    </lineage>
</organism>
<evidence type="ECO:0000313" key="2">
    <source>
        <dbReference type="EMBL" id="KAF2104764.1"/>
    </source>
</evidence>
<gene>
    <name evidence="2" type="ORF">NA57DRAFT_51568</name>
</gene>
<feature type="region of interest" description="Disordered" evidence="1">
    <location>
        <begin position="153"/>
        <end position="176"/>
    </location>
</feature>
<dbReference type="AlphaFoldDB" id="A0A9P4IS05"/>
<evidence type="ECO:0000313" key="3">
    <source>
        <dbReference type="Proteomes" id="UP000799772"/>
    </source>
</evidence>
<dbReference type="Gene3D" id="3.30.70.330">
    <property type="match status" value="1"/>
</dbReference>
<dbReference type="EMBL" id="ML978121">
    <property type="protein sequence ID" value="KAF2104764.1"/>
    <property type="molecule type" value="Genomic_DNA"/>
</dbReference>
<dbReference type="SUPFAM" id="SSF54928">
    <property type="entry name" value="RNA-binding domain, RBD"/>
    <property type="match status" value="1"/>
</dbReference>
<proteinExistence type="predicted"/>
<dbReference type="GO" id="GO:0003676">
    <property type="term" value="F:nucleic acid binding"/>
    <property type="evidence" value="ECO:0007669"/>
    <property type="project" value="InterPro"/>
</dbReference>
<protein>
    <recommendedName>
        <fullName evidence="4">RRM domain-containing protein</fullName>
    </recommendedName>
</protein>
<sequence length="265" mass="29329">MNRLNTALSEARRVQDQNRSTFSKDLEDKVRSVFCAALEDEEFRISLRGLFNDWSNERSADVSGTEAGQAGALTPQSANDHEGHPNSRVGRPPSVPHTTAEGTPLTGLPQQLSGAGIKSGTAMSSATHASTANLRASNPSAATRTYIELPSWKRANPFTSRQPPPKRRKPTDNSPSACLAVRELPHRMSDRDLQHLICKKLFDRWEVRKVEVFWEQRRNIVGAKVHFATIAEARGARWAMDGVEVEGQEIDVSFWASKTARNKSA</sequence>
<keyword evidence="3" id="KW-1185">Reference proteome</keyword>
<dbReference type="InterPro" id="IPR012677">
    <property type="entry name" value="Nucleotide-bd_a/b_plait_sf"/>
</dbReference>
<reference evidence="2" key="1">
    <citation type="journal article" date="2020" name="Stud. Mycol.">
        <title>101 Dothideomycetes genomes: a test case for predicting lifestyles and emergence of pathogens.</title>
        <authorList>
            <person name="Haridas S."/>
            <person name="Albert R."/>
            <person name="Binder M."/>
            <person name="Bloem J."/>
            <person name="Labutti K."/>
            <person name="Salamov A."/>
            <person name="Andreopoulos B."/>
            <person name="Baker S."/>
            <person name="Barry K."/>
            <person name="Bills G."/>
            <person name="Bluhm B."/>
            <person name="Cannon C."/>
            <person name="Castanera R."/>
            <person name="Culley D."/>
            <person name="Daum C."/>
            <person name="Ezra D."/>
            <person name="Gonzalez J."/>
            <person name="Henrissat B."/>
            <person name="Kuo A."/>
            <person name="Liang C."/>
            <person name="Lipzen A."/>
            <person name="Lutzoni F."/>
            <person name="Magnuson J."/>
            <person name="Mondo S."/>
            <person name="Nolan M."/>
            <person name="Ohm R."/>
            <person name="Pangilinan J."/>
            <person name="Park H.-J."/>
            <person name="Ramirez L."/>
            <person name="Alfaro M."/>
            <person name="Sun H."/>
            <person name="Tritt A."/>
            <person name="Yoshinaga Y."/>
            <person name="Zwiers L.-H."/>
            <person name="Turgeon B."/>
            <person name="Goodwin S."/>
            <person name="Spatafora J."/>
            <person name="Crous P."/>
            <person name="Grigoriev I."/>
        </authorList>
    </citation>
    <scope>NUCLEOTIDE SEQUENCE</scope>
    <source>
        <strain evidence="2">CBS 133067</strain>
    </source>
</reference>
<accession>A0A9P4IS05</accession>
<name>A0A9P4IS05_9PEZI</name>
<feature type="compositionally biased region" description="Low complexity" evidence="1">
    <location>
        <begin position="119"/>
        <end position="132"/>
    </location>
</feature>